<evidence type="ECO:0000313" key="4">
    <source>
        <dbReference type="Proteomes" id="UP000615455"/>
    </source>
</evidence>
<keyword evidence="2" id="KW-0732">Signal</keyword>
<proteinExistence type="predicted"/>
<evidence type="ECO:0000256" key="2">
    <source>
        <dbReference type="SAM" id="SignalP"/>
    </source>
</evidence>
<feature type="region of interest" description="Disordered" evidence="1">
    <location>
        <begin position="258"/>
        <end position="305"/>
    </location>
</feature>
<dbReference type="RefSeq" id="WP_189019629.1">
    <property type="nucleotide sequence ID" value="NZ_BMHE01000059.1"/>
</dbReference>
<dbReference type="EMBL" id="BMHE01000059">
    <property type="protein sequence ID" value="GGA10079.1"/>
    <property type="molecule type" value="Genomic_DNA"/>
</dbReference>
<feature type="compositionally biased region" description="Pro residues" evidence="1">
    <location>
        <begin position="131"/>
        <end position="145"/>
    </location>
</feature>
<gene>
    <name evidence="3" type="ORF">GCM10008018_64450</name>
</gene>
<protein>
    <recommendedName>
        <fullName evidence="5">DUF5666 domain-containing protein</fullName>
    </recommendedName>
</protein>
<feature type="compositionally biased region" description="Basic and acidic residues" evidence="1">
    <location>
        <begin position="269"/>
        <end position="290"/>
    </location>
</feature>
<reference evidence="4" key="1">
    <citation type="journal article" date="2019" name="Int. J. Syst. Evol. Microbiol.">
        <title>The Global Catalogue of Microorganisms (GCM) 10K type strain sequencing project: providing services to taxonomists for standard genome sequencing and annotation.</title>
        <authorList>
            <consortium name="The Broad Institute Genomics Platform"/>
            <consortium name="The Broad Institute Genome Sequencing Center for Infectious Disease"/>
            <person name="Wu L."/>
            <person name="Ma J."/>
        </authorList>
    </citation>
    <scope>NUCLEOTIDE SEQUENCE [LARGE SCALE GENOMIC DNA]</scope>
    <source>
        <strain evidence="4">CGMCC 1.15043</strain>
    </source>
</reference>
<dbReference type="Proteomes" id="UP000615455">
    <property type="component" value="Unassembled WGS sequence"/>
</dbReference>
<feature type="region of interest" description="Disordered" evidence="1">
    <location>
        <begin position="111"/>
        <end position="162"/>
    </location>
</feature>
<keyword evidence="4" id="KW-1185">Reference proteome</keyword>
<name>A0ABQ1FGU0_9BACL</name>
<sequence>MRKRVSIILISVTLAAVMLYGWTAYAATSPTQITSTSTKGTFTSVDSATIKLSTDTVEQTVPLAKSVWVYRNEHKAQLTDLVAGDQIELILNSKQQAAYIKATSANAAKPDAAASGTANSTASPTAQPTAAPSPTPLPAGTPEPTPQGAAAKPVAPAQPERNHEVYPNLEGMDVSVDGKHFKLHIRQSQGPHGSLYDLNIKPEDAGTIHLSGDQAAAWIRELLASIDLKSSDAKQTLAAQLAQHYGLDASKLTIQMKTQWKPDQAPAAKKYDDRKDKNKDKDKDKEETHKKNVNPRGDVQRNSDR</sequence>
<evidence type="ECO:0000313" key="3">
    <source>
        <dbReference type="EMBL" id="GGA10079.1"/>
    </source>
</evidence>
<evidence type="ECO:0008006" key="5">
    <source>
        <dbReference type="Google" id="ProtNLM"/>
    </source>
</evidence>
<organism evidence="3 4">
    <name type="scientific">Paenibacillus marchantiophytorum</name>
    <dbReference type="NCBI Taxonomy" id="1619310"/>
    <lineage>
        <taxon>Bacteria</taxon>
        <taxon>Bacillati</taxon>
        <taxon>Bacillota</taxon>
        <taxon>Bacilli</taxon>
        <taxon>Bacillales</taxon>
        <taxon>Paenibacillaceae</taxon>
        <taxon>Paenibacillus</taxon>
    </lineage>
</organism>
<comment type="caution">
    <text evidence="3">The sequence shown here is derived from an EMBL/GenBank/DDBJ whole genome shotgun (WGS) entry which is preliminary data.</text>
</comment>
<feature type="compositionally biased region" description="Low complexity" evidence="1">
    <location>
        <begin position="111"/>
        <end position="130"/>
    </location>
</feature>
<evidence type="ECO:0000256" key="1">
    <source>
        <dbReference type="SAM" id="MobiDB-lite"/>
    </source>
</evidence>
<feature type="chain" id="PRO_5045196751" description="DUF5666 domain-containing protein" evidence="2">
    <location>
        <begin position="27"/>
        <end position="305"/>
    </location>
</feature>
<accession>A0ABQ1FGU0</accession>
<feature type="signal peptide" evidence="2">
    <location>
        <begin position="1"/>
        <end position="26"/>
    </location>
</feature>